<proteinExistence type="predicted"/>
<keyword evidence="3" id="KW-1185">Reference proteome</keyword>
<dbReference type="AlphaFoldDB" id="A0A5C3KGU0"/>
<evidence type="ECO:0000313" key="2">
    <source>
        <dbReference type="EMBL" id="TFK19164.1"/>
    </source>
</evidence>
<dbReference type="OrthoDB" id="3267672at2759"/>
<feature type="transmembrane region" description="Helical" evidence="1">
    <location>
        <begin position="163"/>
        <end position="183"/>
    </location>
</feature>
<keyword evidence="1" id="KW-0812">Transmembrane</keyword>
<keyword evidence="1" id="KW-0472">Membrane</keyword>
<name>A0A5C3KGU0_COPMA</name>
<keyword evidence="1" id="KW-1133">Transmembrane helix</keyword>
<organism evidence="2 3">
    <name type="scientific">Coprinopsis marcescibilis</name>
    <name type="common">Agaric fungus</name>
    <name type="synonym">Psathyrella marcescibilis</name>
    <dbReference type="NCBI Taxonomy" id="230819"/>
    <lineage>
        <taxon>Eukaryota</taxon>
        <taxon>Fungi</taxon>
        <taxon>Dikarya</taxon>
        <taxon>Basidiomycota</taxon>
        <taxon>Agaricomycotina</taxon>
        <taxon>Agaricomycetes</taxon>
        <taxon>Agaricomycetidae</taxon>
        <taxon>Agaricales</taxon>
        <taxon>Agaricineae</taxon>
        <taxon>Psathyrellaceae</taxon>
        <taxon>Coprinopsis</taxon>
    </lineage>
</organism>
<reference evidence="2 3" key="1">
    <citation type="journal article" date="2019" name="Nat. Ecol. Evol.">
        <title>Megaphylogeny resolves global patterns of mushroom evolution.</title>
        <authorList>
            <person name="Varga T."/>
            <person name="Krizsan K."/>
            <person name="Foldi C."/>
            <person name="Dima B."/>
            <person name="Sanchez-Garcia M."/>
            <person name="Sanchez-Ramirez S."/>
            <person name="Szollosi G.J."/>
            <person name="Szarkandi J.G."/>
            <person name="Papp V."/>
            <person name="Albert L."/>
            <person name="Andreopoulos W."/>
            <person name="Angelini C."/>
            <person name="Antonin V."/>
            <person name="Barry K.W."/>
            <person name="Bougher N.L."/>
            <person name="Buchanan P."/>
            <person name="Buyck B."/>
            <person name="Bense V."/>
            <person name="Catcheside P."/>
            <person name="Chovatia M."/>
            <person name="Cooper J."/>
            <person name="Damon W."/>
            <person name="Desjardin D."/>
            <person name="Finy P."/>
            <person name="Geml J."/>
            <person name="Haridas S."/>
            <person name="Hughes K."/>
            <person name="Justo A."/>
            <person name="Karasinski D."/>
            <person name="Kautmanova I."/>
            <person name="Kiss B."/>
            <person name="Kocsube S."/>
            <person name="Kotiranta H."/>
            <person name="LaButti K.M."/>
            <person name="Lechner B.E."/>
            <person name="Liimatainen K."/>
            <person name="Lipzen A."/>
            <person name="Lukacs Z."/>
            <person name="Mihaltcheva S."/>
            <person name="Morgado L.N."/>
            <person name="Niskanen T."/>
            <person name="Noordeloos M.E."/>
            <person name="Ohm R.A."/>
            <person name="Ortiz-Santana B."/>
            <person name="Ovrebo C."/>
            <person name="Racz N."/>
            <person name="Riley R."/>
            <person name="Savchenko A."/>
            <person name="Shiryaev A."/>
            <person name="Soop K."/>
            <person name="Spirin V."/>
            <person name="Szebenyi C."/>
            <person name="Tomsovsky M."/>
            <person name="Tulloss R.E."/>
            <person name="Uehling J."/>
            <person name="Grigoriev I.V."/>
            <person name="Vagvolgyi C."/>
            <person name="Papp T."/>
            <person name="Martin F.M."/>
            <person name="Miettinen O."/>
            <person name="Hibbett D.S."/>
            <person name="Nagy L.G."/>
        </authorList>
    </citation>
    <scope>NUCLEOTIDE SEQUENCE [LARGE SCALE GENOMIC DNA]</scope>
    <source>
        <strain evidence="2 3">CBS 121175</strain>
    </source>
</reference>
<protein>
    <submittedName>
        <fullName evidence="2">Uncharacterized protein</fullName>
    </submittedName>
</protein>
<gene>
    <name evidence="2" type="ORF">FA15DRAFT_709223</name>
</gene>
<sequence>MPTIDLDTVGVVKLEGFREFFFTQCLANEPNNNNLGKHPYFDLKNLHDWVQESALQLYVKLAECGQPCIEEWSQNKLEELKLSGSHLKAFQRFLVMPKYETNKYFSLGNQKAWFKDQAHTVWYNHVLKEGSSRSPGASPYILWPPSLKDVSYKSKVVKILQVFIFYCTTISICLTIFCCSAFAENPLFPVVSKKHDEDTFVTEQVGNKIKIKITDSVFVDHIETITQALLTWTVPQDNTAYLLKLDDVVLPKKKGKTTAGMDLSIDAFIQSEDQDAWHGSTGRPVRGDSWTYNLGDDPYETVRCHVATLSCSGVSVCTHFDKAILEDCQHYDPDQEDTRLLWAKAMNANALQADCDLANVIRFYQIISSSTCPNSGCKEQPKLQVLPVASWDGKNFIVGCSHPEWSLAKRHLHRNISIPEAVNENVLLYVMAHAGHLPESALQGESCNLNHKCPIAVHPCSHKQYCSLSHMVNGVAIRSPMINHTCLSRMKIYVPPSNKEQELVTTAIMAVGTSGLTHQQLLSAPTTTALCGGQLLNTVAIPYLNNRCLYDAITEHKRKEFPKGLQWEGVQHNYLTLQSKLPVAQCYIHSMITQNGCQMVVTMNPDLAKHIHDATSLAIDFTYK</sequence>
<dbReference type="Proteomes" id="UP000307440">
    <property type="component" value="Unassembled WGS sequence"/>
</dbReference>
<dbReference type="EMBL" id="ML210356">
    <property type="protein sequence ID" value="TFK19164.1"/>
    <property type="molecule type" value="Genomic_DNA"/>
</dbReference>
<evidence type="ECO:0000313" key="3">
    <source>
        <dbReference type="Proteomes" id="UP000307440"/>
    </source>
</evidence>
<evidence type="ECO:0000256" key="1">
    <source>
        <dbReference type="SAM" id="Phobius"/>
    </source>
</evidence>
<accession>A0A5C3KGU0</accession>